<sequence>MLEAGNKYARISALLPPVWRTLPWPVLGAAGGSGLALAAVTRLVPGELDTTPALILLRAAALVFALGLAFLLDDPARHLTEAVPTRRPVRTALRMALVAPPAGLCWTAALLLVPGEIRPPAGAVTLEAAALAALALIGAAAAVRFTDEPQPGARVAAMLLATTVLAVLLRPRWALFVAEGDPGWAAAHQRWAVLLALILLVGAMLLPEPIRRHRAMDSLLRAHR</sequence>
<feature type="transmembrane region" description="Helical" evidence="1">
    <location>
        <begin position="155"/>
        <end position="176"/>
    </location>
</feature>
<feature type="transmembrane region" description="Helical" evidence="1">
    <location>
        <begin position="21"/>
        <end position="41"/>
    </location>
</feature>
<keyword evidence="3" id="KW-1185">Reference proteome</keyword>
<gene>
    <name evidence="2" type="ORF">ACFOZ0_08085</name>
</gene>
<feature type="transmembrane region" description="Helical" evidence="1">
    <location>
        <begin position="188"/>
        <end position="206"/>
    </location>
</feature>
<accession>A0ABV7S8W3</accession>
<evidence type="ECO:0000256" key="1">
    <source>
        <dbReference type="SAM" id="Phobius"/>
    </source>
</evidence>
<reference evidence="3" key="1">
    <citation type="journal article" date="2019" name="Int. J. Syst. Evol. Microbiol.">
        <title>The Global Catalogue of Microorganisms (GCM) 10K type strain sequencing project: providing services to taxonomists for standard genome sequencing and annotation.</title>
        <authorList>
            <consortium name="The Broad Institute Genomics Platform"/>
            <consortium name="The Broad Institute Genome Sequencing Center for Infectious Disease"/>
            <person name="Wu L."/>
            <person name="Ma J."/>
        </authorList>
    </citation>
    <scope>NUCLEOTIDE SEQUENCE [LARGE SCALE GENOMIC DNA]</scope>
    <source>
        <strain evidence="3">CGMCC 4.7035</strain>
    </source>
</reference>
<feature type="transmembrane region" description="Helical" evidence="1">
    <location>
        <begin position="93"/>
        <end position="115"/>
    </location>
</feature>
<feature type="transmembrane region" description="Helical" evidence="1">
    <location>
        <begin position="53"/>
        <end position="72"/>
    </location>
</feature>
<evidence type="ECO:0000313" key="3">
    <source>
        <dbReference type="Proteomes" id="UP001595701"/>
    </source>
</evidence>
<keyword evidence="1" id="KW-1133">Transmembrane helix</keyword>
<keyword evidence="1" id="KW-0472">Membrane</keyword>
<feature type="transmembrane region" description="Helical" evidence="1">
    <location>
        <begin position="121"/>
        <end position="143"/>
    </location>
</feature>
<proteinExistence type="predicted"/>
<name>A0ABV7S8W3_9ACTN</name>
<dbReference type="Proteomes" id="UP001595701">
    <property type="component" value="Unassembled WGS sequence"/>
</dbReference>
<organism evidence="2 3">
    <name type="scientific">Streptomyces yaanensis</name>
    <dbReference type="NCBI Taxonomy" id="1142239"/>
    <lineage>
        <taxon>Bacteria</taxon>
        <taxon>Bacillati</taxon>
        <taxon>Actinomycetota</taxon>
        <taxon>Actinomycetes</taxon>
        <taxon>Kitasatosporales</taxon>
        <taxon>Streptomycetaceae</taxon>
        <taxon>Streptomyces</taxon>
    </lineage>
</organism>
<keyword evidence="1" id="KW-0812">Transmembrane</keyword>
<comment type="caution">
    <text evidence="2">The sequence shown here is derived from an EMBL/GenBank/DDBJ whole genome shotgun (WGS) entry which is preliminary data.</text>
</comment>
<dbReference type="RefSeq" id="WP_310779829.1">
    <property type="nucleotide sequence ID" value="NZ_JBHRWR010000003.1"/>
</dbReference>
<protein>
    <submittedName>
        <fullName evidence="2">ABC transporter</fullName>
    </submittedName>
</protein>
<evidence type="ECO:0000313" key="2">
    <source>
        <dbReference type="EMBL" id="MFC3573238.1"/>
    </source>
</evidence>
<dbReference type="EMBL" id="JBHRWR010000003">
    <property type="protein sequence ID" value="MFC3573238.1"/>
    <property type="molecule type" value="Genomic_DNA"/>
</dbReference>